<dbReference type="AlphaFoldDB" id="A0A0C9TKF3"/>
<reference evidence="3 4" key="1">
    <citation type="submission" date="2014-06" db="EMBL/GenBank/DDBJ databases">
        <title>Evolutionary Origins and Diversification of the Mycorrhizal Mutualists.</title>
        <authorList>
            <consortium name="DOE Joint Genome Institute"/>
            <consortium name="Mycorrhizal Genomics Consortium"/>
            <person name="Kohler A."/>
            <person name="Kuo A."/>
            <person name="Nagy L.G."/>
            <person name="Floudas D."/>
            <person name="Copeland A."/>
            <person name="Barry K.W."/>
            <person name="Cichocki N."/>
            <person name="Veneault-Fourrey C."/>
            <person name="LaButti K."/>
            <person name="Lindquist E.A."/>
            <person name="Lipzen A."/>
            <person name="Lundell T."/>
            <person name="Morin E."/>
            <person name="Murat C."/>
            <person name="Riley R."/>
            <person name="Ohm R."/>
            <person name="Sun H."/>
            <person name="Tunlid A."/>
            <person name="Henrissat B."/>
            <person name="Grigoriev I.V."/>
            <person name="Hibbett D.S."/>
            <person name="Martin F."/>
        </authorList>
    </citation>
    <scope>NUCLEOTIDE SEQUENCE [LARGE SCALE GENOMIC DNA]</scope>
    <source>
        <strain evidence="3 4">SS14</strain>
    </source>
</reference>
<evidence type="ECO:0000313" key="3">
    <source>
        <dbReference type="EMBL" id="KIJ30243.1"/>
    </source>
</evidence>
<gene>
    <name evidence="3" type="ORF">M422DRAFT_268294</name>
</gene>
<dbReference type="GO" id="GO:0003676">
    <property type="term" value="F:nucleic acid binding"/>
    <property type="evidence" value="ECO:0007669"/>
    <property type="project" value="InterPro"/>
</dbReference>
<feature type="domain" description="DDE-1" evidence="2">
    <location>
        <begin position="1"/>
        <end position="91"/>
    </location>
</feature>
<evidence type="ECO:0000259" key="2">
    <source>
        <dbReference type="Pfam" id="PF03184"/>
    </source>
</evidence>
<keyword evidence="4" id="KW-1185">Reference proteome</keyword>
<dbReference type="Proteomes" id="UP000054279">
    <property type="component" value="Unassembled WGS sequence"/>
</dbReference>
<dbReference type="OrthoDB" id="3056569at2759"/>
<dbReference type="EMBL" id="KN837266">
    <property type="protein sequence ID" value="KIJ30243.1"/>
    <property type="molecule type" value="Genomic_DNA"/>
</dbReference>
<name>A0A0C9TKF3_SPHS4</name>
<feature type="region of interest" description="Disordered" evidence="1">
    <location>
        <begin position="340"/>
        <end position="402"/>
    </location>
</feature>
<dbReference type="HOGENOM" id="CLU_685437_0_0_1"/>
<dbReference type="Pfam" id="PF03184">
    <property type="entry name" value="DDE_1"/>
    <property type="match status" value="1"/>
</dbReference>
<evidence type="ECO:0000313" key="4">
    <source>
        <dbReference type="Proteomes" id="UP000054279"/>
    </source>
</evidence>
<feature type="compositionally biased region" description="Acidic residues" evidence="1">
    <location>
        <begin position="381"/>
        <end position="396"/>
    </location>
</feature>
<feature type="compositionally biased region" description="Polar residues" evidence="1">
    <location>
        <begin position="360"/>
        <end position="370"/>
    </location>
</feature>
<proteinExistence type="predicted"/>
<dbReference type="InterPro" id="IPR004875">
    <property type="entry name" value="DDE_SF_endonuclease_dom"/>
</dbReference>
<accession>A0A0C9TKF3</accession>
<evidence type="ECO:0000256" key="1">
    <source>
        <dbReference type="SAM" id="MobiDB-lite"/>
    </source>
</evidence>
<sequence>MPRNFACSPNSWTDEELALKWLVDDFDKHIQEKAGGRLHALFLDGHTSHYTPELLEYALKNGIMILGYSVHCTHTLQSLDVVCFAHMKQTWCEALDIFEVEHSCGINKSDFAGVFGGSFLKAFTLETIKSAFEKTGIIPFNPNVIIMAQLKPSVPHSTAQSLLTFTLPSPVKADLNIDPALYSPQSPALRAQHIQVALCNTSSGAHLASDSQDAGLGELLMLVINHPPKIPDEWMDDPQMLPHVVKNLCARLVNAEAQLLLQNVQVKQLQVQAAVQLEERLNKVSKKGVKGGRHMTDRAIVEVHHQENATLEARWQAMLKTWWGKVAAWEELIKQLTEEKIPKSKQPKQPPKPKKPKLISQMQSRSQNEVGLSGVGVGREDIDDTVDSDEDSDSDSEFGHRQ</sequence>
<feature type="compositionally biased region" description="Basic residues" evidence="1">
    <location>
        <begin position="343"/>
        <end position="357"/>
    </location>
</feature>
<protein>
    <recommendedName>
        <fullName evidence="2">DDE-1 domain-containing protein</fullName>
    </recommendedName>
</protein>
<organism evidence="3 4">
    <name type="scientific">Sphaerobolus stellatus (strain SS14)</name>
    <dbReference type="NCBI Taxonomy" id="990650"/>
    <lineage>
        <taxon>Eukaryota</taxon>
        <taxon>Fungi</taxon>
        <taxon>Dikarya</taxon>
        <taxon>Basidiomycota</taxon>
        <taxon>Agaricomycotina</taxon>
        <taxon>Agaricomycetes</taxon>
        <taxon>Phallomycetidae</taxon>
        <taxon>Geastrales</taxon>
        <taxon>Sphaerobolaceae</taxon>
        <taxon>Sphaerobolus</taxon>
    </lineage>
</organism>